<sequence length="72" mass="8142">APGVDPHAISDYFKQNILQMLDSNKRNLIVLALRDIIASDDSIEPDTVVEIVNRMTKEEIIKRNAFVLEDSC</sequence>
<keyword evidence="2" id="KW-1185">Reference proteome</keyword>
<name>A0ABU3XH23_9BACI</name>
<dbReference type="EMBL" id="JAWJBA010000335">
    <property type="protein sequence ID" value="MDV2687118.1"/>
    <property type="molecule type" value="Genomic_DNA"/>
</dbReference>
<reference evidence="1 2" key="1">
    <citation type="submission" date="2023-10" db="EMBL/GenBank/DDBJ databases">
        <title>Screening of Alkalihalobacillus lindianensis BZ-TG-R113 and Its Alleviation of Salt Stress on Rapeseed Growth.</title>
        <authorList>
            <person name="Zhao B."/>
            <person name="Guo T."/>
        </authorList>
    </citation>
    <scope>NUCLEOTIDE SEQUENCE [LARGE SCALE GENOMIC DNA]</scope>
    <source>
        <strain evidence="1 2">BZ-TG-R113</strain>
    </source>
</reference>
<gene>
    <name evidence="1" type="ORF">RYX56_22480</name>
</gene>
<proteinExistence type="predicted"/>
<protein>
    <submittedName>
        <fullName evidence="1">Uncharacterized protein</fullName>
    </submittedName>
</protein>
<dbReference type="Proteomes" id="UP001287282">
    <property type="component" value="Unassembled WGS sequence"/>
</dbReference>
<dbReference type="RefSeq" id="WP_317124137.1">
    <property type="nucleotide sequence ID" value="NZ_JAWJBA010000335.1"/>
</dbReference>
<feature type="non-terminal residue" evidence="1">
    <location>
        <position position="1"/>
    </location>
</feature>
<evidence type="ECO:0000313" key="1">
    <source>
        <dbReference type="EMBL" id="MDV2687118.1"/>
    </source>
</evidence>
<comment type="caution">
    <text evidence="1">The sequence shown here is derived from an EMBL/GenBank/DDBJ whole genome shotgun (WGS) entry which is preliminary data.</text>
</comment>
<organism evidence="1 2">
    <name type="scientific">Alkalihalophilus lindianensis</name>
    <dbReference type="NCBI Taxonomy" id="1630542"/>
    <lineage>
        <taxon>Bacteria</taxon>
        <taxon>Bacillati</taxon>
        <taxon>Bacillota</taxon>
        <taxon>Bacilli</taxon>
        <taxon>Bacillales</taxon>
        <taxon>Bacillaceae</taxon>
        <taxon>Alkalihalophilus</taxon>
    </lineage>
</organism>
<evidence type="ECO:0000313" key="2">
    <source>
        <dbReference type="Proteomes" id="UP001287282"/>
    </source>
</evidence>
<accession>A0ABU3XH23</accession>